<dbReference type="PANTHER" id="PTHR10983:SF16">
    <property type="entry name" value="LYSOCARDIOLIPIN ACYLTRANSFERASE 1"/>
    <property type="match status" value="1"/>
</dbReference>
<dbReference type="SUPFAM" id="SSF69593">
    <property type="entry name" value="Glycerol-3-phosphate (1)-acyltransferase"/>
    <property type="match status" value="1"/>
</dbReference>
<dbReference type="Pfam" id="PF01553">
    <property type="entry name" value="Acyltransferase"/>
    <property type="match status" value="1"/>
</dbReference>
<reference evidence="3 4" key="1">
    <citation type="submission" date="2018-04" db="EMBL/GenBank/DDBJ databases">
        <title>Genomic Encyclopedia of Type Strains, Phase IV (KMG-IV): sequencing the most valuable type-strain genomes for metagenomic binning, comparative biology and taxonomic classification.</title>
        <authorList>
            <person name="Goeker M."/>
        </authorList>
    </citation>
    <scope>NUCLEOTIDE SEQUENCE [LARGE SCALE GENOMIC DNA]</scope>
    <source>
        <strain evidence="3 4">DSM 104150</strain>
    </source>
</reference>
<dbReference type="CDD" id="cd07990">
    <property type="entry name" value="LPLAT_LCLAT1-like"/>
    <property type="match status" value="1"/>
</dbReference>
<dbReference type="RefSeq" id="WP_110266427.1">
    <property type="nucleotide sequence ID" value="NZ_CAKZQT010000005.1"/>
</dbReference>
<proteinExistence type="predicted"/>
<keyword evidence="3" id="KW-0808">Transferase</keyword>
<feature type="domain" description="Phospholipid/glycerol acyltransferase" evidence="2">
    <location>
        <begin position="89"/>
        <end position="231"/>
    </location>
</feature>
<evidence type="ECO:0000256" key="1">
    <source>
        <dbReference type="SAM" id="Phobius"/>
    </source>
</evidence>
<keyword evidence="1" id="KW-0812">Transmembrane</keyword>
<dbReference type="GO" id="GO:0016746">
    <property type="term" value="F:acyltransferase activity"/>
    <property type="evidence" value="ECO:0007669"/>
    <property type="project" value="UniProtKB-KW"/>
</dbReference>
<dbReference type="Proteomes" id="UP000248330">
    <property type="component" value="Unassembled WGS sequence"/>
</dbReference>
<dbReference type="InterPro" id="IPR002123">
    <property type="entry name" value="Plipid/glycerol_acylTrfase"/>
</dbReference>
<keyword evidence="1" id="KW-1133">Transmembrane helix</keyword>
<gene>
    <name evidence="3" type="ORF">C8D93_11151</name>
</gene>
<dbReference type="PANTHER" id="PTHR10983">
    <property type="entry name" value="1-ACYLGLYCEROL-3-PHOSPHATE ACYLTRANSFERASE-RELATED"/>
    <property type="match status" value="1"/>
</dbReference>
<keyword evidence="1" id="KW-0472">Membrane</keyword>
<dbReference type="NCBIfam" id="NF010621">
    <property type="entry name" value="PRK14014.1"/>
    <property type="match status" value="1"/>
</dbReference>
<keyword evidence="3" id="KW-0012">Acyltransferase</keyword>
<dbReference type="AlphaFoldDB" id="A0A318EBP3"/>
<dbReference type="OrthoDB" id="319710at2"/>
<dbReference type="SMART" id="SM00563">
    <property type="entry name" value="PlsC"/>
    <property type="match status" value="1"/>
</dbReference>
<protein>
    <submittedName>
        <fullName evidence="3">1-acyl-sn-glycerol-3-phosphate acyltransferase</fullName>
    </submittedName>
</protein>
<organism evidence="3 4">
    <name type="scientific">Sinimarinibacterium flocculans</name>
    <dbReference type="NCBI Taxonomy" id="985250"/>
    <lineage>
        <taxon>Bacteria</taxon>
        <taxon>Pseudomonadati</taxon>
        <taxon>Pseudomonadota</taxon>
        <taxon>Gammaproteobacteria</taxon>
        <taxon>Nevskiales</taxon>
        <taxon>Nevskiaceae</taxon>
        <taxon>Sinimarinibacterium</taxon>
    </lineage>
</organism>
<accession>A0A318EBP3</accession>
<sequence length="310" mass="35914">MLSVIFPPSAIGVLTVVAMIGWMTTCFLLLSPAILLKLVPYRPLQRACAHYCIWIATNWVRNNKLLFRLLHAEQWEVDLRAQLEPGRNYLVISNHQSWADIVVLFDLLHARAPFPRFFLKWELIYVPVIGLACWAMDFPFMRRHDRRALQAHPELRHQDLETTRRACELYRTEPVTVINFLEGTRFTETKRVARQSPYRHLLRPKAGGMSFTLNAMGEQFAGVIDVTIAYRPTPKPLLWSFACGEQDQLAIHADVLPIPPDLLHGDYENDAEFRQRFQTWINGVWARKDARLDRMSNARPALQAQRPAHP</sequence>
<evidence type="ECO:0000259" key="2">
    <source>
        <dbReference type="SMART" id="SM00563"/>
    </source>
</evidence>
<feature type="transmembrane region" description="Helical" evidence="1">
    <location>
        <begin position="12"/>
        <end position="35"/>
    </location>
</feature>
<comment type="caution">
    <text evidence="3">The sequence shown here is derived from an EMBL/GenBank/DDBJ whole genome shotgun (WGS) entry which is preliminary data.</text>
</comment>
<dbReference type="EMBL" id="QICN01000011">
    <property type="protein sequence ID" value="PXV64879.1"/>
    <property type="molecule type" value="Genomic_DNA"/>
</dbReference>
<evidence type="ECO:0000313" key="4">
    <source>
        <dbReference type="Proteomes" id="UP000248330"/>
    </source>
</evidence>
<name>A0A318EBP3_9GAMM</name>
<keyword evidence="4" id="KW-1185">Reference proteome</keyword>
<evidence type="ECO:0000313" key="3">
    <source>
        <dbReference type="EMBL" id="PXV64879.1"/>
    </source>
</evidence>